<evidence type="ECO:0000256" key="4">
    <source>
        <dbReference type="ARBA" id="ARBA00022692"/>
    </source>
</evidence>
<name>A0A1I6V2R5_9PSEU</name>
<feature type="transmembrane region" description="Helical" evidence="7">
    <location>
        <begin position="189"/>
        <end position="213"/>
    </location>
</feature>
<dbReference type="EMBL" id="FOZX01000015">
    <property type="protein sequence ID" value="SFT07906.1"/>
    <property type="molecule type" value="Genomic_DNA"/>
</dbReference>
<dbReference type="SUPFAM" id="SSF103473">
    <property type="entry name" value="MFS general substrate transporter"/>
    <property type="match status" value="1"/>
</dbReference>
<keyword evidence="6 7" id="KW-0472">Membrane</keyword>
<gene>
    <name evidence="8" type="ORF">SAMN05660874_05525</name>
</gene>
<feature type="transmembrane region" description="Helical" evidence="7">
    <location>
        <begin position="158"/>
        <end position="183"/>
    </location>
</feature>
<feature type="transmembrane region" description="Helical" evidence="7">
    <location>
        <begin position="330"/>
        <end position="350"/>
    </location>
</feature>
<feature type="transmembrane region" description="Helical" evidence="7">
    <location>
        <begin position="307"/>
        <end position="324"/>
    </location>
</feature>
<dbReference type="GO" id="GO:0015293">
    <property type="term" value="F:symporter activity"/>
    <property type="evidence" value="ECO:0007669"/>
    <property type="project" value="InterPro"/>
</dbReference>
<dbReference type="GO" id="GO:0008643">
    <property type="term" value="P:carbohydrate transport"/>
    <property type="evidence" value="ECO:0007669"/>
    <property type="project" value="InterPro"/>
</dbReference>
<dbReference type="GO" id="GO:0005886">
    <property type="term" value="C:plasma membrane"/>
    <property type="evidence" value="ECO:0007669"/>
    <property type="project" value="UniProtKB-SubCell"/>
</dbReference>
<keyword evidence="3" id="KW-1003">Cell membrane</keyword>
<dbReference type="InterPro" id="IPR018043">
    <property type="entry name" value="Na/Gal_symport_CS"/>
</dbReference>
<feature type="transmembrane region" description="Helical" evidence="7">
    <location>
        <begin position="91"/>
        <end position="112"/>
    </location>
</feature>
<keyword evidence="9" id="KW-1185">Reference proteome</keyword>
<evidence type="ECO:0000256" key="6">
    <source>
        <dbReference type="ARBA" id="ARBA00023136"/>
    </source>
</evidence>
<dbReference type="RefSeq" id="WP_175548287.1">
    <property type="nucleotide sequence ID" value="NZ_FOZX01000015.1"/>
</dbReference>
<keyword evidence="4 7" id="KW-0812">Transmembrane</keyword>
<organism evidence="8 9">
    <name type="scientific">Saccharopolyspora flava</name>
    <dbReference type="NCBI Taxonomy" id="95161"/>
    <lineage>
        <taxon>Bacteria</taxon>
        <taxon>Bacillati</taxon>
        <taxon>Actinomycetota</taxon>
        <taxon>Actinomycetes</taxon>
        <taxon>Pseudonocardiales</taxon>
        <taxon>Pseudonocardiaceae</taxon>
        <taxon>Saccharopolyspora</taxon>
    </lineage>
</organism>
<evidence type="ECO:0000256" key="2">
    <source>
        <dbReference type="ARBA" id="ARBA00022448"/>
    </source>
</evidence>
<dbReference type="InterPro" id="IPR036259">
    <property type="entry name" value="MFS_trans_sf"/>
</dbReference>
<evidence type="ECO:0000256" key="3">
    <source>
        <dbReference type="ARBA" id="ARBA00022475"/>
    </source>
</evidence>
<evidence type="ECO:0000313" key="9">
    <source>
        <dbReference type="Proteomes" id="UP000198852"/>
    </source>
</evidence>
<feature type="transmembrane region" description="Helical" evidence="7">
    <location>
        <begin position="51"/>
        <end position="70"/>
    </location>
</feature>
<dbReference type="Gene3D" id="1.20.1250.20">
    <property type="entry name" value="MFS general substrate transporter like domains"/>
    <property type="match status" value="1"/>
</dbReference>
<dbReference type="STRING" id="95161.SAMN05660874_05525"/>
<proteinExistence type="predicted"/>
<dbReference type="AlphaFoldDB" id="A0A1I6V2R5"/>
<evidence type="ECO:0000256" key="1">
    <source>
        <dbReference type="ARBA" id="ARBA00004651"/>
    </source>
</evidence>
<feature type="transmembrane region" description="Helical" evidence="7">
    <location>
        <begin position="371"/>
        <end position="395"/>
    </location>
</feature>
<dbReference type="Proteomes" id="UP000198852">
    <property type="component" value="Unassembled WGS sequence"/>
</dbReference>
<dbReference type="NCBIfam" id="TIGR00792">
    <property type="entry name" value="gph"/>
    <property type="match status" value="1"/>
</dbReference>
<feature type="transmembrane region" description="Helical" evidence="7">
    <location>
        <begin position="273"/>
        <end position="295"/>
    </location>
</feature>
<dbReference type="PROSITE" id="PS00872">
    <property type="entry name" value="NA_GALACTOSIDE_SYMP"/>
    <property type="match status" value="1"/>
</dbReference>
<sequence length="454" mass="49091">MDITGKAGVRTDPRLGLREKLGYGAGDLASNLSWNLVGGFLLYYYTDVAAISAGVLGTMFLIARLLDAIVDPFIGILVDRTRTRWGKARPYLVFVSVPFGILGVLTFTVPDVGDTGKIIYAFLTYLTLGLLFSLVNVPYSSLLPMMTRDSHERMQMGGLRAVGSSIGTIIVTATTTPFVALLGGGDAQFGWTVAALIYSALSVGFFAFTFAACKERYALPAESESMSPRAAVRTLLGNRPWKVTFAYGVLNFVRLGTVLAVTVYFALEVLHKPWAISVLLPMVSGMMLLAGLVAAPYYRRFGKRRGNLQALLVGGLAWSSMIFFEASFPLFLAFYTVATLAIGLSMTSMFTMTADCVEYQQWRYGTRNEGLLSSGISFATKVGSALGSAGVAYGLGLAGYAPDHVGDSALTAIRVLFYGAPVLLIALQAWAIAYWDLDGEHERMAAEIDRREND</sequence>
<dbReference type="InterPro" id="IPR039672">
    <property type="entry name" value="MFS_2"/>
</dbReference>
<dbReference type="GO" id="GO:0006814">
    <property type="term" value="P:sodium ion transport"/>
    <property type="evidence" value="ECO:0007669"/>
    <property type="project" value="InterPro"/>
</dbReference>
<feature type="transmembrane region" description="Helical" evidence="7">
    <location>
        <begin position="415"/>
        <end position="435"/>
    </location>
</feature>
<feature type="transmembrane region" description="Helical" evidence="7">
    <location>
        <begin position="118"/>
        <end position="137"/>
    </location>
</feature>
<dbReference type="CDD" id="cd17332">
    <property type="entry name" value="MFS_MelB_like"/>
    <property type="match status" value="1"/>
</dbReference>
<evidence type="ECO:0000256" key="5">
    <source>
        <dbReference type="ARBA" id="ARBA00022989"/>
    </source>
</evidence>
<feature type="transmembrane region" description="Helical" evidence="7">
    <location>
        <begin position="245"/>
        <end position="267"/>
    </location>
</feature>
<protein>
    <submittedName>
        <fullName evidence="8">Glycoside/pentoside/hexuronide:cation symporter, GPH family</fullName>
    </submittedName>
</protein>
<keyword evidence="2" id="KW-0813">Transport</keyword>
<keyword evidence="5 7" id="KW-1133">Transmembrane helix</keyword>
<evidence type="ECO:0000313" key="8">
    <source>
        <dbReference type="EMBL" id="SFT07906.1"/>
    </source>
</evidence>
<feature type="transmembrane region" description="Helical" evidence="7">
    <location>
        <begin position="21"/>
        <end position="45"/>
    </location>
</feature>
<dbReference type="PANTHER" id="PTHR11328">
    <property type="entry name" value="MAJOR FACILITATOR SUPERFAMILY DOMAIN-CONTAINING PROTEIN"/>
    <property type="match status" value="1"/>
</dbReference>
<evidence type="ECO:0000256" key="7">
    <source>
        <dbReference type="SAM" id="Phobius"/>
    </source>
</evidence>
<dbReference type="PANTHER" id="PTHR11328:SF24">
    <property type="entry name" value="MAJOR FACILITATOR SUPERFAMILY (MFS) PROFILE DOMAIN-CONTAINING PROTEIN"/>
    <property type="match status" value="1"/>
</dbReference>
<dbReference type="Pfam" id="PF13347">
    <property type="entry name" value="MFS_2"/>
    <property type="match status" value="1"/>
</dbReference>
<dbReference type="InterPro" id="IPR001927">
    <property type="entry name" value="Na/Gal_symport"/>
</dbReference>
<accession>A0A1I6V2R5</accession>
<comment type="subcellular location">
    <subcellularLocation>
        <location evidence="1">Cell membrane</location>
        <topology evidence="1">Multi-pass membrane protein</topology>
    </subcellularLocation>
</comment>
<reference evidence="9" key="1">
    <citation type="submission" date="2016-10" db="EMBL/GenBank/DDBJ databases">
        <authorList>
            <person name="Varghese N."/>
            <person name="Submissions S."/>
        </authorList>
    </citation>
    <scope>NUCLEOTIDE SEQUENCE [LARGE SCALE GENOMIC DNA]</scope>
    <source>
        <strain evidence="9">DSM 44771</strain>
    </source>
</reference>